<dbReference type="EnsemblPlants" id="Kaladp0071s0026.1.v1.1">
    <property type="protein sequence ID" value="Kaladp0071s0026.1.v1.1"/>
    <property type="gene ID" value="Kaladp0071s0026.v1.1"/>
</dbReference>
<dbReference type="PANTHER" id="PTHR32444">
    <property type="entry name" value="BULB-TYPE LECTIN DOMAIN-CONTAINING PROTEIN"/>
    <property type="match status" value="1"/>
</dbReference>
<keyword evidence="1" id="KW-0732">Signal</keyword>
<dbReference type="Pfam" id="PF00954">
    <property type="entry name" value="S_locus_glycop"/>
    <property type="match status" value="1"/>
</dbReference>
<evidence type="ECO:0000259" key="3">
    <source>
        <dbReference type="PROSITE" id="PS50948"/>
    </source>
</evidence>
<feature type="domain" description="Apple" evidence="3">
    <location>
        <begin position="67"/>
        <end position="140"/>
    </location>
</feature>
<evidence type="ECO:0000256" key="1">
    <source>
        <dbReference type="ARBA" id="ARBA00022729"/>
    </source>
</evidence>
<dbReference type="SMART" id="SM00473">
    <property type="entry name" value="PAN_AP"/>
    <property type="match status" value="1"/>
</dbReference>
<sequence length="298" mass="33326">MSDCNVYGKCGAFGSCNAERDPICSCLPGFEPKKADEWNMGNWTNGCIRRSPLKYERIDGSYVGESGEEDRFLWLQMMKVPDFSEWEFIPEEECRPLCFGNWSCLAYAYDSGIGCMTWSHEHVDPKKFSGDATSLYLRVAHSELGWKRMSSVVLLSNIGSPSSVFPDNNIHNKDVEHNKVQEVMMFSFEVLSGATNNFDAVKVLVQGGFGPVYMVAYTAFFPLPGPEFATFSFLLLESFPRACLFRELLLMVRVELSKGYQVTLGKILHEGGFCSRGSDARSLKAPVEAYCISAATQC</sequence>
<dbReference type="Pfam" id="PF08276">
    <property type="entry name" value="PAN_2"/>
    <property type="match status" value="1"/>
</dbReference>
<dbReference type="OMA" id="VEAYCIS"/>
<keyword evidence="5" id="KW-1185">Reference proteome</keyword>
<protein>
    <recommendedName>
        <fullName evidence="3">Apple domain-containing protein</fullName>
    </recommendedName>
</protein>
<dbReference type="AlphaFoldDB" id="A0A7N0UJU8"/>
<dbReference type="PANTHER" id="PTHR32444:SF198">
    <property type="entry name" value="BULB-TYPE LECTIN DOMAIN-CONTAINING PROTEIN"/>
    <property type="match status" value="1"/>
</dbReference>
<reference evidence="4" key="1">
    <citation type="submission" date="2021-01" db="UniProtKB">
        <authorList>
            <consortium name="EnsemblPlants"/>
        </authorList>
    </citation>
    <scope>IDENTIFICATION</scope>
</reference>
<evidence type="ECO:0000256" key="2">
    <source>
        <dbReference type="ARBA" id="ARBA00023157"/>
    </source>
</evidence>
<organism evidence="4 5">
    <name type="scientific">Kalanchoe fedtschenkoi</name>
    <name type="common">Lavender scallops</name>
    <name type="synonym">South American air plant</name>
    <dbReference type="NCBI Taxonomy" id="63787"/>
    <lineage>
        <taxon>Eukaryota</taxon>
        <taxon>Viridiplantae</taxon>
        <taxon>Streptophyta</taxon>
        <taxon>Embryophyta</taxon>
        <taxon>Tracheophyta</taxon>
        <taxon>Spermatophyta</taxon>
        <taxon>Magnoliopsida</taxon>
        <taxon>eudicotyledons</taxon>
        <taxon>Gunneridae</taxon>
        <taxon>Pentapetalae</taxon>
        <taxon>Saxifragales</taxon>
        <taxon>Crassulaceae</taxon>
        <taxon>Kalanchoe</taxon>
    </lineage>
</organism>
<accession>A0A7N0UJU8</accession>
<dbReference type="InterPro" id="IPR003609">
    <property type="entry name" value="Pan_app"/>
</dbReference>
<evidence type="ECO:0000313" key="4">
    <source>
        <dbReference type="EnsemblPlants" id="Kaladp0071s0026.1.v1.1"/>
    </source>
</evidence>
<dbReference type="Gene3D" id="3.30.200.20">
    <property type="entry name" value="Phosphorylase Kinase, domain 1"/>
    <property type="match status" value="1"/>
</dbReference>
<dbReference type="GO" id="GO:0048544">
    <property type="term" value="P:recognition of pollen"/>
    <property type="evidence" value="ECO:0007669"/>
    <property type="project" value="InterPro"/>
</dbReference>
<dbReference type="Gramene" id="Kaladp0071s0026.1.v1.1">
    <property type="protein sequence ID" value="Kaladp0071s0026.1.v1.1"/>
    <property type="gene ID" value="Kaladp0071s0026.v1.1"/>
</dbReference>
<proteinExistence type="predicted"/>
<dbReference type="CDD" id="cd01098">
    <property type="entry name" value="PAN_AP_plant"/>
    <property type="match status" value="1"/>
</dbReference>
<evidence type="ECO:0000313" key="5">
    <source>
        <dbReference type="Proteomes" id="UP000594263"/>
    </source>
</evidence>
<dbReference type="PROSITE" id="PS50948">
    <property type="entry name" value="PAN"/>
    <property type="match status" value="1"/>
</dbReference>
<name>A0A7N0UJU8_KALFE</name>
<dbReference type="InterPro" id="IPR000858">
    <property type="entry name" value="S_locus_glycoprot_dom"/>
</dbReference>
<keyword evidence="2" id="KW-1015">Disulfide bond</keyword>
<dbReference type="Proteomes" id="UP000594263">
    <property type="component" value="Unplaced"/>
</dbReference>